<protein>
    <recommendedName>
        <fullName evidence="1">Fibronectin type-III domain-containing protein</fullName>
    </recommendedName>
</protein>
<evidence type="ECO:0000313" key="3">
    <source>
        <dbReference type="Proteomes" id="UP000019149"/>
    </source>
</evidence>
<accession>W6UJM3</accession>
<dbReference type="KEGG" id="egl:EGR_03539"/>
<gene>
    <name evidence="2" type="ORF">EGR_03539</name>
</gene>
<feature type="domain" description="Fibronectin type-III" evidence="1">
    <location>
        <begin position="188"/>
        <end position="272"/>
    </location>
</feature>
<dbReference type="CDD" id="cd00063">
    <property type="entry name" value="FN3"/>
    <property type="match status" value="2"/>
</dbReference>
<dbReference type="InterPro" id="IPR036116">
    <property type="entry name" value="FN3_sf"/>
</dbReference>
<dbReference type="SUPFAM" id="SSF49265">
    <property type="entry name" value="Fibronectin type III"/>
    <property type="match status" value="2"/>
</dbReference>
<name>W6UJM3_ECHGR</name>
<evidence type="ECO:0000259" key="1">
    <source>
        <dbReference type="PROSITE" id="PS50853"/>
    </source>
</evidence>
<proteinExistence type="predicted"/>
<dbReference type="PROSITE" id="PS50853">
    <property type="entry name" value="FN3"/>
    <property type="match status" value="2"/>
</dbReference>
<feature type="domain" description="Fibronectin type-III" evidence="1">
    <location>
        <begin position="31"/>
        <end position="115"/>
    </location>
</feature>
<evidence type="ECO:0000313" key="2">
    <source>
        <dbReference type="EMBL" id="EUB61725.1"/>
    </source>
</evidence>
<dbReference type="SMART" id="SM00060">
    <property type="entry name" value="FN3"/>
    <property type="match status" value="2"/>
</dbReference>
<sequence>MLQVEANHKRWVKLREKKRFCIHNIEEALYIPNKINVTALNQTAVNVKWDSPSDRDQMDVFFAYTKGAEGKYCWRDKGGLTCTFEGLAPSTTYEFCVKCCHVHSSTPAYFPAPPSASLYSIDTSLFAFEDSIAPKSGLNFRAFYLRSFLVSNRNNFAPGQCLLISYCLSKTCSLIDNKNERISNLEFVPNKINVTALNQTAVNVKWDSPSDRDQMDVFFAYTKGAEGKYCWRDKGGLTCTFEGLAPSTTYEFCVKCCHVHSSTPAYFPAPPSASLYSIDTSLFAFEDSIAPKSGLNFRAFYLRSFLVSNRNNFAPGQCLLISYCLSKTCSLIDNKNERISNLEFAAEYQNIGEQSEMNAMERKLTLNVLIQSGIILVIP</sequence>
<dbReference type="GeneID" id="36339254"/>
<dbReference type="Gene3D" id="2.60.40.10">
    <property type="entry name" value="Immunoglobulins"/>
    <property type="match status" value="2"/>
</dbReference>
<dbReference type="CTD" id="36339254"/>
<dbReference type="OrthoDB" id="10591656at2759"/>
<dbReference type="InterPro" id="IPR013783">
    <property type="entry name" value="Ig-like_fold"/>
</dbReference>
<dbReference type="Proteomes" id="UP000019149">
    <property type="component" value="Unassembled WGS sequence"/>
</dbReference>
<dbReference type="AlphaFoldDB" id="W6UJM3"/>
<comment type="caution">
    <text evidence="2">The sequence shown here is derived from an EMBL/GenBank/DDBJ whole genome shotgun (WGS) entry which is preliminary data.</text>
</comment>
<dbReference type="RefSeq" id="XP_024352921.1">
    <property type="nucleotide sequence ID" value="XM_024492788.1"/>
</dbReference>
<dbReference type="EMBL" id="APAU02000018">
    <property type="protein sequence ID" value="EUB61725.1"/>
    <property type="molecule type" value="Genomic_DNA"/>
</dbReference>
<dbReference type="InterPro" id="IPR003961">
    <property type="entry name" value="FN3_dom"/>
</dbReference>
<reference evidence="2 3" key="1">
    <citation type="journal article" date="2013" name="Nat. Genet.">
        <title>The genome of the hydatid tapeworm Echinococcus granulosus.</title>
        <authorList>
            <person name="Zheng H."/>
            <person name="Zhang W."/>
            <person name="Zhang L."/>
            <person name="Zhang Z."/>
            <person name="Li J."/>
            <person name="Lu G."/>
            <person name="Zhu Y."/>
            <person name="Wang Y."/>
            <person name="Huang Y."/>
            <person name="Liu J."/>
            <person name="Kang H."/>
            <person name="Chen J."/>
            <person name="Wang L."/>
            <person name="Chen A."/>
            <person name="Yu S."/>
            <person name="Gao Z."/>
            <person name="Jin L."/>
            <person name="Gu W."/>
            <person name="Wang Z."/>
            <person name="Zhao L."/>
            <person name="Shi B."/>
            <person name="Wen H."/>
            <person name="Lin R."/>
            <person name="Jones M.K."/>
            <person name="Brejova B."/>
            <person name="Vinar T."/>
            <person name="Zhao G."/>
            <person name="McManus D.P."/>
            <person name="Chen Z."/>
            <person name="Zhou Y."/>
            <person name="Wang S."/>
        </authorList>
    </citation>
    <scope>NUCLEOTIDE SEQUENCE [LARGE SCALE GENOMIC DNA]</scope>
</reference>
<organism evidence="2 3">
    <name type="scientific">Echinococcus granulosus</name>
    <name type="common">Hydatid tapeworm</name>
    <dbReference type="NCBI Taxonomy" id="6210"/>
    <lineage>
        <taxon>Eukaryota</taxon>
        <taxon>Metazoa</taxon>
        <taxon>Spiralia</taxon>
        <taxon>Lophotrochozoa</taxon>
        <taxon>Platyhelminthes</taxon>
        <taxon>Cestoda</taxon>
        <taxon>Eucestoda</taxon>
        <taxon>Cyclophyllidea</taxon>
        <taxon>Taeniidae</taxon>
        <taxon>Echinococcus</taxon>
        <taxon>Echinococcus granulosus group</taxon>
    </lineage>
</organism>
<keyword evidence="3" id="KW-1185">Reference proteome</keyword>